<evidence type="ECO:0000313" key="1">
    <source>
        <dbReference type="EMBL" id="CAA6819824.1"/>
    </source>
</evidence>
<accession>A0A6S6TKD8</accession>
<organism evidence="1">
    <name type="scientific">uncultured Sulfurovum sp</name>
    <dbReference type="NCBI Taxonomy" id="269237"/>
    <lineage>
        <taxon>Bacteria</taxon>
        <taxon>Pseudomonadati</taxon>
        <taxon>Campylobacterota</taxon>
        <taxon>Epsilonproteobacteria</taxon>
        <taxon>Campylobacterales</taxon>
        <taxon>Sulfurovaceae</taxon>
        <taxon>Sulfurovum</taxon>
        <taxon>environmental samples</taxon>
    </lineage>
</organism>
<dbReference type="AlphaFoldDB" id="A0A6S6TKD8"/>
<gene>
    <name evidence="1" type="ORF">HELGO_WM582</name>
</gene>
<reference evidence="1" key="1">
    <citation type="submission" date="2020-01" db="EMBL/GenBank/DDBJ databases">
        <authorList>
            <person name="Meier V. D."/>
            <person name="Meier V D."/>
        </authorList>
    </citation>
    <scope>NUCLEOTIDE SEQUENCE</scope>
    <source>
        <strain evidence="1">HLG_WM_MAG_01</strain>
    </source>
</reference>
<name>A0A6S6TKD8_9BACT</name>
<protein>
    <submittedName>
        <fullName evidence="1">Uncharacterized protein</fullName>
    </submittedName>
</protein>
<proteinExistence type="predicted"/>
<sequence>MRRNEKNGRMKTLSDYGILGVNKGLFTNGCKKTPNIVQHVIQMR</sequence>
<dbReference type="EMBL" id="CACVAS010000107">
    <property type="protein sequence ID" value="CAA6819824.1"/>
    <property type="molecule type" value="Genomic_DNA"/>
</dbReference>